<evidence type="ECO:0000256" key="5">
    <source>
        <dbReference type="ARBA" id="ARBA00023054"/>
    </source>
</evidence>
<evidence type="ECO:0000313" key="10">
    <source>
        <dbReference type="EMBL" id="KAK2077878.1"/>
    </source>
</evidence>
<feature type="region of interest" description="Disordered" evidence="8">
    <location>
        <begin position="284"/>
        <end position="315"/>
    </location>
</feature>
<comment type="subcellular location">
    <subcellularLocation>
        <location evidence="1">Mitochondrion outer membrane</location>
        <topology evidence="1">Single-pass membrane protein</topology>
    </subcellularLocation>
</comment>
<comment type="similarity">
    <text evidence="7">Belongs to the AAA ATPase family.</text>
</comment>
<evidence type="ECO:0000313" key="11">
    <source>
        <dbReference type="Proteomes" id="UP001255856"/>
    </source>
</evidence>
<dbReference type="FunFam" id="3.40.50.300:FF:001025">
    <property type="entry name" value="ATPase family, AAA domain-containing 2B"/>
    <property type="match status" value="1"/>
</dbReference>
<feature type="region of interest" description="Disordered" evidence="8">
    <location>
        <begin position="411"/>
        <end position="438"/>
    </location>
</feature>
<feature type="domain" description="AAA+ ATPase" evidence="9">
    <location>
        <begin position="106"/>
        <end position="244"/>
    </location>
</feature>
<dbReference type="PROSITE" id="PS00674">
    <property type="entry name" value="AAA"/>
    <property type="match status" value="1"/>
</dbReference>
<evidence type="ECO:0000256" key="8">
    <source>
        <dbReference type="SAM" id="MobiDB-lite"/>
    </source>
</evidence>
<gene>
    <name evidence="10" type="ORF">QBZ16_003746</name>
</gene>
<evidence type="ECO:0000256" key="6">
    <source>
        <dbReference type="ARBA" id="ARBA00023128"/>
    </source>
</evidence>
<dbReference type="AlphaFoldDB" id="A0AAD9IHY9"/>
<evidence type="ECO:0000256" key="7">
    <source>
        <dbReference type="RuleBase" id="RU003651"/>
    </source>
</evidence>
<evidence type="ECO:0000256" key="3">
    <source>
        <dbReference type="ARBA" id="ARBA00022787"/>
    </source>
</evidence>
<reference evidence="10" key="1">
    <citation type="submission" date="2021-01" db="EMBL/GenBank/DDBJ databases">
        <authorList>
            <person name="Eckstrom K.M.E."/>
        </authorList>
    </citation>
    <scope>NUCLEOTIDE SEQUENCE</scope>
    <source>
        <strain evidence="10">UVCC 0001</strain>
    </source>
</reference>
<keyword evidence="3" id="KW-1000">Mitochondrion outer membrane</keyword>
<dbReference type="InterPro" id="IPR027417">
    <property type="entry name" value="P-loop_NTPase"/>
</dbReference>
<evidence type="ECO:0000256" key="4">
    <source>
        <dbReference type="ARBA" id="ARBA00022840"/>
    </source>
</evidence>
<dbReference type="GO" id="GO:0005524">
    <property type="term" value="F:ATP binding"/>
    <property type="evidence" value="ECO:0007669"/>
    <property type="project" value="UniProtKB-KW"/>
</dbReference>
<dbReference type="SUPFAM" id="SSF52540">
    <property type="entry name" value="P-loop containing nucleoside triphosphate hydrolases"/>
    <property type="match status" value="1"/>
</dbReference>
<evidence type="ECO:0000259" key="9">
    <source>
        <dbReference type="SMART" id="SM00382"/>
    </source>
</evidence>
<dbReference type="InterPro" id="IPR003593">
    <property type="entry name" value="AAA+_ATPase"/>
</dbReference>
<dbReference type="InterPro" id="IPR003960">
    <property type="entry name" value="ATPase_AAA_CS"/>
</dbReference>
<evidence type="ECO:0000256" key="1">
    <source>
        <dbReference type="ARBA" id="ARBA00004572"/>
    </source>
</evidence>
<keyword evidence="11" id="KW-1185">Reference proteome</keyword>
<proteinExistence type="inferred from homology"/>
<sequence>MVSLGETLQKLGSASVKLVQNLTRNNKNTLFEAKERKKALSKRLGRPVNTDGQYEDVIAQEVVNPAHINVTLRDVGGLDHIIEDLRRNVITPMRRPELFRTSLLRQKRGVLLYGPPGTGKTMLAKALAAECDACFINLKASTLLSKWYGDTNKLIAAVWTLAAKIAPTILFIDEVDSLLGHRRAVEHEATTAMKTEFMQLWDGFETQSAANIVVLGATNKRDDLDEAVLRRFSLQYEVRLPRAPQRATILALLLARHARELGPQYLDPGLWAEVRERAGLVEAHPPEPASERSSSSSDAGPTLPPRPAQGKPGTTKGALKLLAERTEGYSGSDLTELCSMAAAVPFHDAAASQSTPEPLAPRHFDRVLREFIPPSRAAQAAQARKKGGGARVADREDSMRVLAAMFNHMLGSQNDGEEEEEEEVMEDVLSEPQPAAGA</sequence>
<keyword evidence="3" id="KW-0472">Membrane</keyword>
<organism evidence="10 11">
    <name type="scientific">Prototheca wickerhamii</name>
    <dbReference type="NCBI Taxonomy" id="3111"/>
    <lineage>
        <taxon>Eukaryota</taxon>
        <taxon>Viridiplantae</taxon>
        <taxon>Chlorophyta</taxon>
        <taxon>core chlorophytes</taxon>
        <taxon>Trebouxiophyceae</taxon>
        <taxon>Chlorellales</taxon>
        <taxon>Chlorellaceae</taxon>
        <taxon>Prototheca</taxon>
    </lineage>
</organism>
<accession>A0AAD9IHY9</accession>
<comment type="caution">
    <text evidence="10">The sequence shown here is derived from an EMBL/GenBank/DDBJ whole genome shotgun (WGS) entry which is preliminary data.</text>
</comment>
<name>A0AAD9IHY9_PROWI</name>
<dbReference type="InterPro" id="IPR003959">
    <property type="entry name" value="ATPase_AAA_core"/>
</dbReference>
<dbReference type="GO" id="GO:0016887">
    <property type="term" value="F:ATP hydrolysis activity"/>
    <property type="evidence" value="ECO:0007669"/>
    <property type="project" value="InterPro"/>
</dbReference>
<keyword evidence="5" id="KW-0175">Coiled coil</keyword>
<dbReference type="InterPro" id="IPR041569">
    <property type="entry name" value="AAA_lid_3"/>
</dbReference>
<dbReference type="Pfam" id="PF00004">
    <property type="entry name" value="AAA"/>
    <property type="match status" value="1"/>
</dbReference>
<protein>
    <recommendedName>
        <fullName evidence="9">AAA+ ATPase domain-containing protein</fullName>
    </recommendedName>
</protein>
<keyword evidence="2 7" id="KW-0547">Nucleotide-binding</keyword>
<dbReference type="GO" id="GO:0005741">
    <property type="term" value="C:mitochondrial outer membrane"/>
    <property type="evidence" value="ECO:0007669"/>
    <property type="project" value="UniProtKB-SubCell"/>
</dbReference>
<dbReference type="InterPro" id="IPR051701">
    <property type="entry name" value="Mito_OM_Translocase_MSP1"/>
</dbReference>
<dbReference type="EMBL" id="JASFZW010000005">
    <property type="protein sequence ID" value="KAK2077878.1"/>
    <property type="molecule type" value="Genomic_DNA"/>
</dbReference>
<dbReference type="SMART" id="SM00382">
    <property type="entry name" value="AAA"/>
    <property type="match status" value="1"/>
</dbReference>
<dbReference type="PANTHER" id="PTHR45644">
    <property type="entry name" value="AAA ATPASE, PUTATIVE (AFU_ORTHOLOGUE AFUA_2G12920)-RELATED-RELATED"/>
    <property type="match status" value="1"/>
</dbReference>
<feature type="compositionally biased region" description="Acidic residues" evidence="8">
    <location>
        <begin position="415"/>
        <end position="429"/>
    </location>
</feature>
<dbReference type="Pfam" id="PF17862">
    <property type="entry name" value="AAA_lid_3"/>
    <property type="match status" value="1"/>
</dbReference>
<dbReference type="Gene3D" id="3.40.50.300">
    <property type="entry name" value="P-loop containing nucleotide triphosphate hydrolases"/>
    <property type="match status" value="1"/>
</dbReference>
<dbReference type="Gene3D" id="1.10.8.60">
    <property type="match status" value="2"/>
</dbReference>
<keyword evidence="6" id="KW-0496">Mitochondrion</keyword>
<evidence type="ECO:0000256" key="2">
    <source>
        <dbReference type="ARBA" id="ARBA00022741"/>
    </source>
</evidence>
<keyword evidence="4 7" id="KW-0067">ATP-binding</keyword>
<dbReference type="Proteomes" id="UP001255856">
    <property type="component" value="Unassembled WGS sequence"/>
</dbReference>